<accession>A0A839Q2K4</accession>
<dbReference type="InterPro" id="IPR032710">
    <property type="entry name" value="NTF2-like_dom_sf"/>
</dbReference>
<dbReference type="Gene3D" id="3.10.450.50">
    <property type="match status" value="1"/>
</dbReference>
<evidence type="ECO:0000256" key="1">
    <source>
        <dbReference type="SAM" id="MobiDB-lite"/>
    </source>
</evidence>
<evidence type="ECO:0000259" key="2">
    <source>
        <dbReference type="Pfam" id="PF12680"/>
    </source>
</evidence>
<dbReference type="EMBL" id="JACHVU010000001">
    <property type="protein sequence ID" value="MBB2989154.1"/>
    <property type="molecule type" value="Genomic_DNA"/>
</dbReference>
<feature type="domain" description="SnoaL-like" evidence="2">
    <location>
        <begin position="42"/>
        <end position="148"/>
    </location>
</feature>
<reference evidence="3 4" key="1">
    <citation type="submission" date="2020-08" db="EMBL/GenBank/DDBJ databases">
        <title>The Agave Microbiome: Exploring the role of microbial communities in plant adaptations to desert environments.</title>
        <authorList>
            <person name="Partida-Martinez L.P."/>
        </authorList>
    </citation>
    <scope>NUCLEOTIDE SEQUENCE [LARGE SCALE GENOMIC DNA]</scope>
    <source>
        <strain evidence="3 4">AT2.18</strain>
    </source>
</reference>
<dbReference type="Proteomes" id="UP000550501">
    <property type="component" value="Unassembled WGS sequence"/>
</dbReference>
<gene>
    <name evidence="3" type="ORF">FHR72_000611</name>
</gene>
<dbReference type="RefSeq" id="WP_183466403.1">
    <property type="nucleotide sequence ID" value="NZ_JACHVU010000001.1"/>
</dbReference>
<evidence type="ECO:0000313" key="4">
    <source>
        <dbReference type="Proteomes" id="UP000550501"/>
    </source>
</evidence>
<keyword evidence="3" id="KW-0413">Isomerase</keyword>
<keyword evidence="4" id="KW-1185">Reference proteome</keyword>
<evidence type="ECO:0000313" key="3">
    <source>
        <dbReference type="EMBL" id="MBB2989154.1"/>
    </source>
</evidence>
<name>A0A839Q2K4_MYCIR</name>
<feature type="region of interest" description="Disordered" evidence="1">
    <location>
        <begin position="1"/>
        <end position="34"/>
    </location>
</feature>
<dbReference type="AlphaFoldDB" id="A0A839Q2K4"/>
<proteinExistence type="predicted"/>
<dbReference type="Pfam" id="PF12680">
    <property type="entry name" value="SnoaL_2"/>
    <property type="match status" value="1"/>
</dbReference>
<comment type="caution">
    <text evidence="3">The sequence shown here is derived from an EMBL/GenBank/DDBJ whole genome shotgun (WGS) entry which is preliminary data.</text>
</comment>
<dbReference type="SUPFAM" id="SSF54427">
    <property type="entry name" value="NTF2-like"/>
    <property type="match status" value="1"/>
</dbReference>
<protein>
    <submittedName>
        <fullName evidence="3">Ketosteroid isomerase-like protein</fullName>
    </submittedName>
</protein>
<dbReference type="GO" id="GO:0016853">
    <property type="term" value="F:isomerase activity"/>
    <property type="evidence" value="ECO:0007669"/>
    <property type="project" value="UniProtKB-KW"/>
</dbReference>
<organism evidence="3 4">
    <name type="scientific">Mycolicibacterium iranicum</name>
    <name type="common">Mycobacterium iranicum</name>
    <dbReference type="NCBI Taxonomy" id="912594"/>
    <lineage>
        <taxon>Bacteria</taxon>
        <taxon>Bacillati</taxon>
        <taxon>Actinomycetota</taxon>
        <taxon>Actinomycetes</taxon>
        <taxon>Mycobacteriales</taxon>
        <taxon>Mycobacteriaceae</taxon>
        <taxon>Mycolicibacterium</taxon>
    </lineage>
</organism>
<feature type="compositionally biased region" description="Low complexity" evidence="1">
    <location>
        <begin position="1"/>
        <end position="18"/>
    </location>
</feature>
<sequence length="167" mass="17803">MSHPPASHRPASHHPGASRPTTAASRPTTDEARRLHTNAVVDRGLELLLAHDMTAFALLWAPDGTMEFPFAAAGQPARLDGQAAVVDYLAGYTAMLDVRGIASQTRHQTADPSTVVVEFEVEGVAVATQKPYRLGYIAVISVGDDGIVTYRDYWSPQAAAEVLGQPA</sequence>
<dbReference type="InterPro" id="IPR037401">
    <property type="entry name" value="SnoaL-like"/>
</dbReference>